<accession>A0A1I3UQR7</accession>
<dbReference type="EMBL" id="FORR01000027">
    <property type="protein sequence ID" value="SFJ85724.1"/>
    <property type="molecule type" value="Genomic_DNA"/>
</dbReference>
<proteinExistence type="predicted"/>
<dbReference type="Proteomes" id="UP000199545">
    <property type="component" value="Unassembled WGS sequence"/>
</dbReference>
<evidence type="ECO:0000313" key="1">
    <source>
        <dbReference type="EMBL" id="SFJ85724.1"/>
    </source>
</evidence>
<evidence type="ECO:0000313" key="2">
    <source>
        <dbReference type="Proteomes" id="UP000199545"/>
    </source>
</evidence>
<sequence>MGCCTEKTSLPYVTEQYNQKDEIFYKAEGWVPCGVTVMVQKSSRRKELIPKRGRNGSIFSRIVSALTAKSKYFQLVEKVSVICRFSFSVSLPLLKNEQEVVQLEKENRVCQQPLHLLLKVSAFF</sequence>
<name>A0A1I3UQR7_9BACL</name>
<protein>
    <submittedName>
        <fullName evidence="1">Uncharacterized protein</fullName>
    </submittedName>
</protein>
<reference evidence="1 2" key="1">
    <citation type="submission" date="2016-10" db="EMBL/GenBank/DDBJ databases">
        <authorList>
            <person name="de Groot N.N."/>
        </authorList>
    </citation>
    <scope>NUCLEOTIDE SEQUENCE [LARGE SCALE GENOMIC DNA]</scope>
    <source>
        <strain evidence="1 2">DSM 44778</strain>
    </source>
</reference>
<gene>
    <name evidence="1" type="ORF">SAMN05421852_12726</name>
</gene>
<dbReference type="AlphaFoldDB" id="A0A1I3UQR7"/>
<organism evidence="1 2">
    <name type="scientific">Thermoflavimicrobium dichotomicum</name>
    <dbReference type="NCBI Taxonomy" id="46223"/>
    <lineage>
        <taxon>Bacteria</taxon>
        <taxon>Bacillati</taxon>
        <taxon>Bacillota</taxon>
        <taxon>Bacilli</taxon>
        <taxon>Bacillales</taxon>
        <taxon>Thermoactinomycetaceae</taxon>
        <taxon>Thermoflavimicrobium</taxon>
    </lineage>
</organism>
<dbReference type="STRING" id="46223.SAMN05421852_12726"/>
<keyword evidence="2" id="KW-1185">Reference proteome</keyword>